<evidence type="ECO:0000256" key="1">
    <source>
        <dbReference type="ARBA" id="ARBA00022448"/>
    </source>
</evidence>
<keyword evidence="9" id="KW-1185">Reference proteome</keyword>
<evidence type="ECO:0000256" key="5">
    <source>
        <dbReference type="ARBA" id="ARBA00023014"/>
    </source>
</evidence>
<dbReference type="PRINTS" id="PR00352">
    <property type="entry name" value="3FE4SFRDOXIN"/>
</dbReference>
<gene>
    <name evidence="8" type="ORF">H8705_07490</name>
</gene>
<feature type="domain" description="4Fe-4S ferredoxin-type" evidence="7">
    <location>
        <begin position="1"/>
        <end position="29"/>
    </location>
</feature>
<evidence type="ECO:0000256" key="2">
    <source>
        <dbReference type="ARBA" id="ARBA00022723"/>
    </source>
</evidence>
<keyword evidence="5 6" id="KW-0411">Iron-sulfur</keyword>
<protein>
    <recommendedName>
        <fullName evidence="6">Ferredoxin</fullName>
    </recommendedName>
</protein>
<dbReference type="RefSeq" id="WP_262395204.1">
    <property type="nucleotide sequence ID" value="NZ_JACRTD010000004.1"/>
</dbReference>
<organism evidence="8 9">
    <name type="scientific">Youxingia wuxianensis</name>
    <dbReference type="NCBI Taxonomy" id="2763678"/>
    <lineage>
        <taxon>Bacteria</taxon>
        <taxon>Bacillati</taxon>
        <taxon>Bacillota</taxon>
        <taxon>Clostridia</taxon>
        <taxon>Eubacteriales</taxon>
        <taxon>Oscillospiraceae</taxon>
        <taxon>Youxingia</taxon>
    </lineage>
</organism>
<proteinExistence type="predicted"/>
<reference evidence="8" key="1">
    <citation type="submission" date="2020-08" db="EMBL/GenBank/DDBJ databases">
        <title>Genome public.</title>
        <authorList>
            <person name="Liu C."/>
            <person name="Sun Q."/>
        </authorList>
    </citation>
    <scope>NUCLEOTIDE SEQUENCE</scope>
    <source>
        <strain evidence="8">NSJ-64</strain>
    </source>
</reference>
<evidence type="ECO:0000256" key="4">
    <source>
        <dbReference type="ARBA" id="ARBA00023004"/>
    </source>
</evidence>
<comment type="caution">
    <text evidence="8">The sequence shown here is derived from an EMBL/GenBank/DDBJ whole genome shotgun (WGS) entry which is preliminary data.</text>
</comment>
<accession>A0A926ERZ9</accession>
<evidence type="ECO:0000256" key="3">
    <source>
        <dbReference type="ARBA" id="ARBA00022982"/>
    </source>
</evidence>
<dbReference type="PROSITE" id="PS00198">
    <property type="entry name" value="4FE4S_FER_1"/>
    <property type="match status" value="1"/>
</dbReference>
<dbReference type="Pfam" id="PF13370">
    <property type="entry name" value="Fer4_13"/>
    <property type="match status" value="1"/>
</dbReference>
<evidence type="ECO:0000313" key="8">
    <source>
        <dbReference type="EMBL" id="MBC8585424.1"/>
    </source>
</evidence>
<dbReference type="GO" id="GO:0005506">
    <property type="term" value="F:iron ion binding"/>
    <property type="evidence" value="ECO:0007669"/>
    <property type="project" value="UniProtKB-UniRule"/>
</dbReference>
<dbReference type="Proteomes" id="UP000623678">
    <property type="component" value="Unassembled WGS sequence"/>
</dbReference>
<dbReference type="GO" id="GO:0051536">
    <property type="term" value="F:iron-sulfur cluster binding"/>
    <property type="evidence" value="ECO:0007669"/>
    <property type="project" value="UniProtKB-KW"/>
</dbReference>
<dbReference type="Gene3D" id="3.30.70.20">
    <property type="match status" value="1"/>
</dbReference>
<dbReference type="AlphaFoldDB" id="A0A926ERZ9"/>
<evidence type="ECO:0000259" key="7">
    <source>
        <dbReference type="PROSITE" id="PS51379"/>
    </source>
</evidence>
<evidence type="ECO:0000313" key="9">
    <source>
        <dbReference type="Proteomes" id="UP000623678"/>
    </source>
</evidence>
<keyword evidence="4 6" id="KW-0408">Iron</keyword>
<evidence type="ECO:0000256" key="6">
    <source>
        <dbReference type="RuleBase" id="RU368020"/>
    </source>
</evidence>
<dbReference type="EMBL" id="JACRTD010000004">
    <property type="protein sequence ID" value="MBC8585424.1"/>
    <property type="molecule type" value="Genomic_DNA"/>
</dbReference>
<dbReference type="SUPFAM" id="SSF54862">
    <property type="entry name" value="4Fe-4S ferredoxins"/>
    <property type="match status" value="1"/>
</dbReference>
<name>A0A926ERZ9_9FIRM</name>
<keyword evidence="2 6" id="KW-0479">Metal-binding</keyword>
<dbReference type="GO" id="GO:0009055">
    <property type="term" value="F:electron transfer activity"/>
    <property type="evidence" value="ECO:0007669"/>
    <property type="project" value="UniProtKB-UniRule"/>
</dbReference>
<dbReference type="PANTHER" id="PTHR36923">
    <property type="entry name" value="FERREDOXIN"/>
    <property type="match status" value="1"/>
</dbReference>
<dbReference type="InterPro" id="IPR051269">
    <property type="entry name" value="Fe-S_cluster_ET"/>
</dbReference>
<dbReference type="PROSITE" id="PS51379">
    <property type="entry name" value="4FE4S_FER_2"/>
    <property type="match status" value="1"/>
</dbReference>
<comment type="function">
    <text evidence="6">Ferredoxins are iron-sulfur proteins that transfer electrons in a wide variety of metabolic reactions.</text>
</comment>
<dbReference type="InterPro" id="IPR017896">
    <property type="entry name" value="4Fe4S_Fe-S-bd"/>
</dbReference>
<sequence>MKASIDREGCIACGQCVEICPEVFAQDEDGIAYVHQDVPAEAEEGAVTAQESCPVSVITVND</sequence>
<keyword evidence="3 6" id="KW-0249">Electron transport</keyword>
<dbReference type="InterPro" id="IPR001080">
    <property type="entry name" value="3Fe4S_ferredoxin"/>
</dbReference>
<keyword evidence="1 6" id="KW-0813">Transport</keyword>
<dbReference type="InterPro" id="IPR017900">
    <property type="entry name" value="4Fe4S_Fe_S_CS"/>
</dbReference>
<dbReference type="PANTHER" id="PTHR36923:SF3">
    <property type="entry name" value="FERREDOXIN"/>
    <property type="match status" value="1"/>
</dbReference>